<organism evidence="2 3">
    <name type="scientific">Trabulsiella guamensis ATCC 49490</name>
    <dbReference type="NCBI Taxonomy" id="1005994"/>
    <lineage>
        <taxon>Bacteria</taxon>
        <taxon>Pseudomonadati</taxon>
        <taxon>Pseudomonadota</taxon>
        <taxon>Gammaproteobacteria</taxon>
        <taxon>Enterobacterales</taxon>
        <taxon>Enterobacteriaceae</taxon>
        <taxon>Trabulsiella</taxon>
    </lineage>
</organism>
<protein>
    <submittedName>
        <fullName evidence="2">Putative inner membrane protein</fullName>
    </submittedName>
</protein>
<dbReference type="GO" id="GO:0016020">
    <property type="term" value="C:membrane"/>
    <property type="evidence" value="ECO:0007669"/>
    <property type="project" value="InterPro"/>
</dbReference>
<dbReference type="OrthoDB" id="6559177at2"/>
<dbReference type="AlphaFoldDB" id="A0A085AE30"/>
<reference evidence="3" key="1">
    <citation type="submission" date="2014-05" db="EMBL/GenBank/DDBJ databases">
        <title>ATOL: Assembling a taxonomically balanced genome-scale reconstruction of the evolutionary history of the Enterobacteriaceae.</title>
        <authorList>
            <person name="Plunkett G. III"/>
            <person name="Neeno-Eckwall E.C."/>
            <person name="Glasner J.D."/>
            <person name="Perna N.T."/>
        </authorList>
    </citation>
    <scope>NUCLEOTIDE SEQUENCE [LARGE SCALE GENOMIC DNA]</scope>
    <source>
        <strain evidence="3">ATCC 49490</strain>
    </source>
</reference>
<evidence type="ECO:0000313" key="3">
    <source>
        <dbReference type="Proteomes" id="UP000028630"/>
    </source>
</evidence>
<dbReference type="RefSeq" id="WP_038155201.1">
    <property type="nucleotide sequence ID" value="NZ_JMTB01000051.1"/>
</dbReference>
<dbReference type="Pfam" id="PF10954">
    <property type="entry name" value="DUF2755"/>
    <property type="match status" value="1"/>
</dbReference>
<comment type="caution">
    <text evidence="2">The sequence shown here is derived from an EMBL/GenBank/DDBJ whole genome shotgun (WGS) entry which is preliminary data.</text>
</comment>
<dbReference type="EMBL" id="JMTB01000051">
    <property type="protein sequence ID" value="KFC08475.1"/>
    <property type="molecule type" value="Genomic_DNA"/>
</dbReference>
<accession>A0A085AE30</accession>
<evidence type="ECO:0000313" key="2">
    <source>
        <dbReference type="EMBL" id="KFC08475.1"/>
    </source>
</evidence>
<dbReference type="eggNOG" id="ENOG5032S6F">
    <property type="taxonomic scope" value="Bacteria"/>
</dbReference>
<sequence>MTDFSMSKPIISGKKRESSAPGNIAYALFVLLCFWAGAQLLNMLVHAPGVYEHLMQMQNTGRPRVEMGLAVGTLFGLVPFLTGCALFGVIALYLRWRRYH</sequence>
<dbReference type="InterPro" id="IPR020513">
    <property type="entry name" value="Uncharacterised_IM_YaiY"/>
</dbReference>
<gene>
    <name evidence="2" type="primary">yaiY</name>
    <name evidence="2" type="ORF">GTGU_01392</name>
</gene>
<keyword evidence="1" id="KW-0812">Transmembrane</keyword>
<evidence type="ECO:0000256" key="1">
    <source>
        <dbReference type="SAM" id="Phobius"/>
    </source>
</evidence>
<dbReference type="Proteomes" id="UP000028630">
    <property type="component" value="Unassembled WGS sequence"/>
</dbReference>
<proteinExistence type="predicted"/>
<name>A0A085AE30_9ENTR</name>
<feature type="transmembrane region" description="Helical" evidence="1">
    <location>
        <begin position="67"/>
        <end position="94"/>
    </location>
</feature>
<keyword evidence="1" id="KW-1133">Transmembrane helix</keyword>
<keyword evidence="1" id="KW-0472">Membrane</keyword>
<keyword evidence="3" id="KW-1185">Reference proteome</keyword>
<feature type="transmembrane region" description="Helical" evidence="1">
    <location>
        <begin position="24"/>
        <end position="47"/>
    </location>
</feature>